<keyword evidence="2" id="KW-0732">Signal</keyword>
<feature type="chain" id="PRO_5004742328" evidence="2">
    <location>
        <begin position="22"/>
        <end position="403"/>
    </location>
</feature>
<proteinExistence type="predicted"/>
<keyword evidence="6" id="KW-1185">Reference proteome</keyword>
<feature type="domain" description="DUF7373" evidence="3">
    <location>
        <begin position="66"/>
        <end position="263"/>
    </location>
</feature>
<dbReference type="InterPro" id="IPR055797">
    <property type="entry name" value="DUF7373"/>
</dbReference>
<feature type="signal peptide" evidence="2">
    <location>
        <begin position="1"/>
        <end position="21"/>
    </location>
</feature>
<dbReference type="KEGG" id="mne:D174_01235"/>
<feature type="region of interest" description="Disordered" evidence="1">
    <location>
        <begin position="22"/>
        <end position="72"/>
    </location>
</feature>
<reference evidence="5 6" key="1">
    <citation type="journal article" date="2014" name="Genome Announc.">
        <title>Complete Genome Sequence of Sterol-Transforming Mycobacterium neoaurum Strain VKM Ac-1815D.</title>
        <authorList>
            <person name="Shtratnikova V.Y."/>
            <person name="Bragin E.Y."/>
            <person name="Dovbnya D.V."/>
            <person name="Pekov Y.A."/>
            <person name="Schelkunov M.I."/>
            <person name="Strizhov N."/>
            <person name="Ivashina T.V."/>
            <person name="Ashapkin V.V."/>
            <person name="Donova M.V."/>
        </authorList>
    </citation>
    <scope>NUCLEOTIDE SEQUENCE [LARGE SCALE GENOMIC DNA]</scope>
    <source>
        <strain evidence="5 6">VKM Ac-1815D</strain>
    </source>
</reference>
<evidence type="ECO:0000259" key="3">
    <source>
        <dbReference type="Pfam" id="PF24088"/>
    </source>
</evidence>
<evidence type="ECO:0000313" key="5">
    <source>
        <dbReference type="EMBL" id="AHC23297.1"/>
    </source>
</evidence>
<dbReference type="Pfam" id="PF24088">
    <property type="entry name" value="DUF7373"/>
    <property type="match status" value="1"/>
</dbReference>
<name>V5X5L2_MYCNE</name>
<evidence type="ECO:0000256" key="1">
    <source>
        <dbReference type="SAM" id="MobiDB-lite"/>
    </source>
</evidence>
<organism evidence="5 6">
    <name type="scientific">Mycolicibacterium neoaurum VKM Ac-1815D</name>
    <dbReference type="NCBI Taxonomy" id="700508"/>
    <lineage>
        <taxon>Bacteria</taxon>
        <taxon>Bacillati</taxon>
        <taxon>Actinomycetota</taxon>
        <taxon>Actinomycetes</taxon>
        <taxon>Mycobacteriales</taxon>
        <taxon>Mycobacteriaceae</taxon>
        <taxon>Mycolicibacterium</taxon>
    </lineage>
</organism>
<sequence length="403" mass="42047">MGVFPAAVGTAAVMAMLTGCASPESPAPGDPVGPAASAPQTSLPPIVSPAQLDAGRYPTVPRPPLGRAGDPKTGAVVDAQRLADHVVGPWEAHRELISPYLSTFYLLDTPTTLSQFSPDSVAQRAQSHGFVNGFASAREAPDKHILINAVMRFPDPAAAQAAATDMNSATAEQAVRGATPVPATIPGHPETLAFTYPFTPTGSDKPWAVIRSFTPHGPFVFMQLAQSVDGLDMAATLVQKVVDLQAPRVDKFSPADPNALGEVELDPTGLLAKTIPAESNPSSTKNAVYDERGAMHFQTNPLESKTLFSDTGVTTVAMAAASVYQARNPGSALMIVNAFSKEILNQGAAVDAVPNLPESHCATRGKSFYCVALAGEYAVEVNGDALPDVHQRTAAQYILLTAG</sequence>
<evidence type="ECO:0000259" key="4">
    <source>
        <dbReference type="Pfam" id="PF24092"/>
    </source>
</evidence>
<dbReference type="Proteomes" id="UP000018763">
    <property type="component" value="Chromosome"/>
</dbReference>
<dbReference type="AlphaFoldDB" id="V5X5L2"/>
<gene>
    <name evidence="5" type="ORF">D174_01235</name>
</gene>
<feature type="domain" description="DUF7373" evidence="4">
    <location>
        <begin position="270"/>
        <end position="401"/>
    </location>
</feature>
<protein>
    <submittedName>
        <fullName evidence="5">Uncharacterized protein</fullName>
    </submittedName>
</protein>
<dbReference type="Pfam" id="PF24092">
    <property type="entry name" value="DUF7373_C"/>
    <property type="match status" value="1"/>
</dbReference>
<evidence type="ECO:0000313" key="6">
    <source>
        <dbReference type="Proteomes" id="UP000018763"/>
    </source>
</evidence>
<dbReference type="EMBL" id="CP006936">
    <property type="protein sequence ID" value="AHC23297.1"/>
    <property type="molecule type" value="Genomic_DNA"/>
</dbReference>
<dbReference type="eggNOG" id="ENOG5030PKF">
    <property type="taxonomic scope" value="Bacteria"/>
</dbReference>
<dbReference type="HOGENOM" id="CLU_054533_0_0_11"/>
<evidence type="ECO:0000256" key="2">
    <source>
        <dbReference type="SAM" id="SignalP"/>
    </source>
</evidence>
<accession>V5X5L2</accession>
<dbReference type="InterPro" id="IPR056463">
    <property type="entry name" value="DUF7373_C"/>
</dbReference>